<organism evidence="2">
    <name type="scientific">Ostreococcus tauri</name>
    <name type="common">Marine green alga</name>
    <dbReference type="NCBI Taxonomy" id="70448"/>
    <lineage>
        <taxon>Eukaryota</taxon>
        <taxon>Viridiplantae</taxon>
        <taxon>Chlorophyta</taxon>
        <taxon>Mamiellophyceae</taxon>
        <taxon>Mamiellales</taxon>
        <taxon>Bathycoccaceae</taxon>
        <taxon>Ostreococcus</taxon>
    </lineage>
</organism>
<name>A0A1Y5IIP9_OSTTA</name>
<dbReference type="EMBL" id="KZ155771">
    <property type="protein sequence ID" value="OUS49440.1"/>
    <property type="molecule type" value="Genomic_DNA"/>
</dbReference>
<dbReference type="AlphaFoldDB" id="A0A1Y5IIP9"/>
<evidence type="ECO:0000256" key="1">
    <source>
        <dbReference type="SAM" id="MobiDB-lite"/>
    </source>
</evidence>
<accession>A0A1Y5IIP9</accession>
<dbReference type="Proteomes" id="UP000195557">
    <property type="component" value="Unassembled WGS sequence"/>
</dbReference>
<evidence type="ECO:0000313" key="2">
    <source>
        <dbReference type="EMBL" id="OUS49440.1"/>
    </source>
</evidence>
<reference evidence="2" key="1">
    <citation type="submission" date="2017-04" db="EMBL/GenBank/DDBJ databases">
        <title>Population genomics of picophytoplankton unveils novel chromosome hypervariability.</title>
        <authorList>
            <consortium name="DOE Joint Genome Institute"/>
            <person name="Blanc-Mathieu R."/>
            <person name="Krasovec M."/>
            <person name="Hebrard M."/>
            <person name="Yau S."/>
            <person name="Desgranges E."/>
            <person name="Martin J."/>
            <person name="Schackwitz W."/>
            <person name="Kuo A."/>
            <person name="Salin G."/>
            <person name="Donnadieu C."/>
            <person name="Desdevises Y."/>
            <person name="Sanchez-Ferandin S."/>
            <person name="Moreau H."/>
            <person name="Rivals E."/>
            <person name="Grigoriev I.V."/>
            <person name="Grimsley N."/>
            <person name="Eyre-Walker A."/>
            <person name="Piganeau G."/>
        </authorList>
    </citation>
    <scope>NUCLEOTIDE SEQUENCE [LARGE SCALE GENOMIC DNA]</scope>
    <source>
        <strain evidence="2">RCC 1115</strain>
    </source>
</reference>
<feature type="region of interest" description="Disordered" evidence="1">
    <location>
        <begin position="185"/>
        <end position="208"/>
    </location>
</feature>
<proteinExistence type="predicted"/>
<gene>
    <name evidence="2" type="ORF">BE221DRAFT_66375</name>
</gene>
<sequence length="284" mass="31966">MCIAARRLRSTVEFHVRRGLSCVDVVDRRETIAHSSPRLDFFLTRTLRNEREHAIQTTGVHRHGGKNVSEKPNQVVIDVRLPVDIAILRHERIRTDDRILKVVITHVTAYTLAPVFFDFHRLSVPFVDFSTLFTVSLSNDSVVLVPAVPAVRARGRGLAVEPRPPAVQGLRVHDRLLRRARLPVRGEHRKRARDPDREISTRGRPGVRSGEIAVNDDVAARSTTALVSDRARGDDGCVERGRARALRWRVARATEGARGSACGDGGRTHRCWKTYRITPLKNDE</sequence>
<protein>
    <submittedName>
        <fullName evidence="2">Uncharacterized protein</fullName>
    </submittedName>
</protein>